<protein>
    <submittedName>
        <fullName evidence="2">Uncharacterized protein</fullName>
    </submittedName>
</protein>
<proteinExistence type="predicted"/>
<evidence type="ECO:0000313" key="3">
    <source>
        <dbReference type="Proteomes" id="UP000242447"/>
    </source>
</evidence>
<keyword evidence="3" id="KW-1185">Reference proteome</keyword>
<dbReference type="Proteomes" id="UP000242447">
    <property type="component" value="Chromosome"/>
</dbReference>
<dbReference type="STRING" id="92947.BVG79_01082"/>
<feature type="region of interest" description="Disordered" evidence="1">
    <location>
        <begin position="1"/>
        <end position="44"/>
    </location>
</feature>
<dbReference type="AlphaFoldDB" id="A0A1W6NYV1"/>
<evidence type="ECO:0000256" key="1">
    <source>
        <dbReference type="SAM" id="MobiDB-lite"/>
    </source>
</evidence>
<dbReference type="RefSeq" id="WP_085785986.1">
    <property type="nucleotide sequence ID" value="NZ_CP019937.1"/>
</dbReference>
<organism evidence="2 3">
    <name type="scientific">Ketogulonicigenium robustum</name>
    <dbReference type="NCBI Taxonomy" id="92947"/>
    <lineage>
        <taxon>Bacteria</taxon>
        <taxon>Pseudomonadati</taxon>
        <taxon>Pseudomonadota</taxon>
        <taxon>Alphaproteobacteria</taxon>
        <taxon>Rhodobacterales</taxon>
        <taxon>Roseobacteraceae</taxon>
        <taxon>Ketogulonicigenium</taxon>
    </lineage>
</organism>
<dbReference type="KEGG" id="kro:BVG79_01082"/>
<sequence>MTGEDDDLFPAATFDEAETAVPETPETPEAEAPSEQPDAPEAEGKTVPLAALHSVRDENKTLKARLAEFDAVKAQVAQMAQAQQPPAQPVRIDPSDPNFGQVLAQGVQRELVHNKLQQSRFFAEREFGKEIVDETMAYFNAHPQESQRFLGEPSPFHAAVEFYKKQKVAAEIGDNPEGYASKLREQIKQEILAEMAKESVKPSRGPSLATQPNLGSRAAPEWTGPMPLDDILKP</sequence>
<dbReference type="EMBL" id="CP019937">
    <property type="protein sequence ID" value="ARO14428.1"/>
    <property type="molecule type" value="Genomic_DNA"/>
</dbReference>
<reference evidence="2 3" key="1">
    <citation type="submission" date="2017-02" db="EMBL/GenBank/DDBJ databases">
        <title>Ketogulonicigenium robustum SPU B003 Genome sequencing and assembly.</title>
        <authorList>
            <person name="Li Y."/>
            <person name="Liu L."/>
            <person name="Wang C."/>
            <person name="Zhang M."/>
            <person name="Zhang T."/>
            <person name="Zhang Y."/>
        </authorList>
    </citation>
    <scope>NUCLEOTIDE SEQUENCE [LARGE SCALE GENOMIC DNA]</scope>
    <source>
        <strain evidence="2 3">SPU_B003</strain>
    </source>
</reference>
<name>A0A1W6NYV1_9RHOB</name>
<gene>
    <name evidence="2" type="ORF">BVG79_01082</name>
</gene>
<feature type="region of interest" description="Disordered" evidence="1">
    <location>
        <begin position="196"/>
        <end position="234"/>
    </location>
</feature>
<accession>A0A1W6NYV1</accession>
<feature type="region of interest" description="Disordered" evidence="1">
    <location>
        <begin position="80"/>
        <end position="99"/>
    </location>
</feature>
<evidence type="ECO:0000313" key="2">
    <source>
        <dbReference type="EMBL" id="ARO14428.1"/>
    </source>
</evidence>